<reference evidence="2" key="1">
    <citation type="submission" date="2019-03" db="EMBL/GenBank/DDBJ databases">
        <title>WGS assembly of Setaria viridis.</title>
        <authorList>
            <person name="Huang P."/>
            <person name="Jenkins J."/>
            <person name="Grimwood J."/>
            <person name="Barry K."/>
            <person name="Healey A."/>
            <person name="Mamidi S."/>
            <person name="Sreedasyam A."/>
            <person name="Shu S."/>
            <person name="Feldman M."/>
            <person name="Wu J."/>
            <person name="Yu Y."/>
            <person name="Chen C."/>
            <person name="Johnson J."/>
            <person name="Rokhsar D."/>
            <person name="Baxter I."/>
            <person name="Schmutz J."/>
            <person name="Brutnell T."/>
            <person name="Kellogg E."/>
        </authorList>
    </citation>
    <scope>NUCLEOTIDE SEQUENCE [LARGE SCALE GENOMIC DNA]</scope>
</reference>
<dbReference type="Proteomes" id="UP000298652">
    <property type="component" value="Chromosome 6"/>
</dbReference>
<evidence type="ECO:0000256" key="1">
    <source>
        <dbReference type="SAM" id="Phobius"/>
    </source>
</evidence>
<dbReference type="AlphaFoldDB" id="A0A4U6U1T2"/>
<accession>A0A4U6U1T2</accession>
<dbReference type="Gramene" id="TKW09441">
    <property type="protein sequence ID" value="TKW09441"/>
    <property type="gene ID" value="SEVIR_6G094700v2"/>
</dbReference>
<name>A0A4U6U1T2_SETVI</name>
<keyword evidence="3" id="KW-1185">Reference proteome</keyword>
<evidence type="ECO:0000313" key="3">
    <source>
        <dbReference type="Proteomes" id="UP000298652"/>
    </source>
</evidence>
<organism evidence="2 3">
    <name type="scientific">Setaria viridis</name>
    <name type="common">Green bristlegrass</name>
    <name type="synonym">Setaria italica subsp. viridis</name>
    <dbReference type="NCBI Taxonomy" id="4556"/>
    <lineage>
        <taxon>Eukaryota</taxon>
        <taxon>Viridiplantae</taxon>
        <taxon>Streptophyta</taxon>
        <taxon>Embryophyta</taxon>
        <taxon>Tracheophyta</taxon>
        <taxon>Spermatophyta</taxon>
        <taxon>Magnoliopsida</taxon>
        <taxon>Liliopsida</taxon>
        <taxon>Poales</taxon>
        <taxon>Poaceae</taxon>
        <taxon>PACMAD clade</taxon>
        <taxon>Panicoideae</taxon>
        <taxon>Panicodae</taxon>
        <taxon>Paniceae</taxon>
        <taxon>Cenchrinae</taxon>
        <taxon>Setaria</taxon>
    </lineage>
</organism>
<keyword evidence="1" id="KW-0472">Membrane</keyword>
<keyword evidence="1" id="KW-0812">Transmembrane</keyword>
<evidence type="ECO:0000313" key="2">
    <source>
        <dbReference type="EMBL" id="TKW09441.1"/>
    </source>
</evidence>
<dbReference type="EMBL" id="CM016557">
    <property type="protein sequence ID" value="TKW09441.1"/>
    <property type="molecule type" value="Genomic_DNA"/>
</dbReference>
<feature type="transmembrane region" description="Helical" evidence="1">
    <location>
        <begin position="82"/>
        <end position="102"/>
    </location>
</feature>
<proteinExistence type="predicted"/>
<sequence>MLSLPQASRADPMQMEHTLRKGERLAMSYHVFIFLPCAHTSISRGQEHVLFALATGVPMSMLTGYEQAYQGFHWRCDIMPRYLYHVIYVVCLFIICAIKNLIHEDYWASKASGGFAA</sequence>
<protein>
    <submittedName>
        <fullName evidence="2">Uncharacterized protein</fullName>
    </submittedName>
</protein>
<keyword evidence="1" id="KW-1133">Transmembrane helix</keyword>
<gene>
    <name evidence="2" type="ORF">SEVIR_6G094700v2</name>
</gene>